<sequence>MRGSQGKPLRSRSEGNRKNNNQRKRSSDRSEKEDRDDDQEETESDDKEKNDDQDGTKRPRKTRRPSSRTTPFTKSATTLSFTTTPNSASNTTTATTTTSSSPTNRNPGRTSTQITTLAMSVTTTPMQRLLTSTPTFAPHPENSSSNKVTITVLAVMAGLVFFIVILLALCLAWRKWCKSRPPTDVTPRDKSTYHMYSEIDHTTIILDEDTRGASNQRVTAANDRAVPSAPLYEDIPDTLVNENAYDILHQKEQVKSKDTYSVLDPRLVDFNDSRLNTYDVTSDIIGQSVSSEKTSGTFVPDLQIVSEATVPQVGQTSGHTSDNINFTTNNSVHTDPTDHCGQYFALEKVPDVTESQNNAVQEHPIDSGSDNYFKLEPLTMT</sequence>
<evidence type="ECO:0000256" key="2">
    <source>
        <dbReference type="ARBA" id="ARBA00022692"/>
    </source>
</evidence>
<reference evidence="7 8" key="1">
    <citation type="journal article" date="2017" name="Nat. Ecol. Evol.">
        <title>Scallop genome provides insights into evolution of bilaterian karyotype and development.</title>
        <authorList>
            <person name="Wang S."/>
            <person name="Zhang J."/>
            <person name="Jiao W."/>
            <person name="Li J."/>
            <person name="Xun X."/>
            <person name="Sun Y."/>
            <person name="Guo X."/>
            <person name="Huan P."/>
            <person name="Dong B."/>
            <person name="Zhang L."/>
            <person name="Hu X."/>
            <person name="Sun X."/>
            <person name="Wang J."/>
            <person name="Zhao C."/>
            <person name="Wang Y."/>
            <person name="Wang D."/>
            <person name="Huang X."/>
            <person name="Wang R."/>
            <person name="Lv J."/>
            <person name="Li Y."/>
            <person name="Zhang Z."/>
            <person name="Liu B."/>
            <person name="Lu W."/>
            <person name="Hui Y."/>
            <person name="Liang J."/>
            <person name="Zhou Z."/>
            <person name="Hou R."/>
            <person name="Li X."/>
            <person name="Liu Y."/>
            <person name="Li H."/>
            <person name="Ning X."/>
            <person name="Lin Y."/>
            <person name="Zhao L."/>
            <person name="Xing Q."/>
            <person name="Dou J."/>
            <person name="Li Y."/>
            <person name="Mao J."/>
            <person name="Guo H."/>
            <person name="Dou H."/>
            <person name="Li T."/>
            <person name="Mu C."/>
            <person name="Jiang W."/>
            <person name="Fu Q."/>
            <person name="Fu X."/>
            <person name="Miao Y."/>
            <person name="Liu J."/>
            <person name="Yu Q."/>
            <person name="Li R."/>
            <person name="Liao H."/>
            <person name="Li X."/>
            <person name="Kong Y."/>
            <person name="Jiang Z."/>
            <person name="Chourrout D."/>
            <person name="Li R."/>
            <person name="Bao Z."/>
        </authorList>
    </citation>
    <scope>NUCLEOTIDE SEQUENCE [LARGE SCALE GENOMIC DNA]</scope>
    <source>
        <strain evidence="7 8">PY_sf001</strain>
    </source>
</reference>
<evidence type="ECO:0000256" key="4">
    <source>
        <dbReference type="ARBA" id="ARBA00023136"/>
    </source>
</evidence>
<comment type="subcellular location">
    <subcellularLocation>
        <location evidence="1">Membrane</location>
        <topology evidence="1">Single-pass membrane protein</topology>
    </subcellularLocation>
</comment>
<comment type="caution">
    <text evidence="7">The sequence shown here is derived from an EMBL/GenBank/DDBJ whole genome shotgun (WGS) entry which is preliminary data.</text>
</comment>
<feature type="transmembrane region" description="Helical" evidence="6">
    <location>
        <begin position="150"/>
        <end position="173"/>
    </location>
</feature>
<evidence type="ECO:0000256" key="1">
    <source>
        <dbReference type="ARBA" id="ARBA00004167"/>
    </source>
</evidence>
<evidence type="ECO:0000256" key="3">
    <source>
        <dbReference type="ARBA" id="ARBA00022989"/>
    </source>
</evidence>
<feature type="compositionally biased region" description="Acidic residues" evidence="5">
    <location>
        <begin position="34"/>
        <end position="45"/>
    </location>
</feature>
<name>A0A210QKX3_MIZYE</name>
<dbReference type="Proteomes" id="UP000242188">
    <property type="component" value="Unassembled WGS sequence"/>
</dbReference>
<evidence type="ECO:0000256" key="6">
    <source>
        <dbReference type="SAM" id="Phobius"/>
    </source>
</evidence>
<dbReference type="PANTHER" id="PTHR15549:SF6">
    <property type="entry name" value="MID2 DOMAIN-CONTAINING PROTEIN"/>
    <property type="match status" value="1"/>
</dbReference>
<dbReference type="AlphaFoldDB" id="A0A210QKX3"/>
<evidence type="ECO:0000256" key="5">
    <source>
        <dbReference type="SAM" id="MobiDB-lite"/>
    </source>
</evidence>
<dbReference type="PANTHER" id="PTHR15549">
    <property type="entry name" value="PAIRED IMMUNOGLOBULIN-LIKE TYPE 2 RECEPTOR"/>
    <property type="match status" value="1"/>
</dbReference>
<proteinExistence type="predicted"/>
<protein>
    <submittedName>
        <fullName evidence="7">Uncharacterized protein</fullName>
    </submittedName>
</protein>
<keyword evidence="4 6" id="KW-0472">Membrane</keyword>
<feature type="region of interest" description="Disordered" evidence="5">
    <location>
        <begin position="1"/>
        <end position="111"/>
    </location>
</feature>
<keyword evidence="3 6" id="KW-1133">Transmembrane helix</keyword>
<evidence type="ECO:0000313" key="7">
    <source>
        <dbReference type="EMBL" id="OWF49387.1"/>
    </source>
</evidence>
<dbReference type="GO" id="GO:0071944">
    <property type="term" value="C:cell periphery"/>
    <property type="evidence" value="ECO:0007669"/>
    <property type="project" value="UniProtKB-ARBA"/>
</dbReference>
<feature type="compositionally biased region" description="Low complexity" evidence="5">
    <location>
        <begin position="67"/>
        <end position="103"/>
    </location>
</feature>
<dbReference type="EMBL" id="NEDP02003142">
    <property type="protein sequence ID" value="OWF49387.1"/>
    <property type="molecule type" value="Genomic_DNA"/>
</dbReference>
<accession>A0A210QKX3</accession>
<organism evidence="7 8">
    <name type="scientific">Mizuhopecten yessoensis</name>
    <name type="common">Japanese scallop</name>
    <name type="synonym">Patinopecten yessoensis</name>
    <dbReference type="NCBI Taxonomy" id="6573"/>
    <lineage>
        <taxon>Eukaryota</taxon>
        <taxon>Metazoa</taxon>
        <taxon>Spiralia</taxon>
        <taxon>Lophotrochozoa</taxon>
        <taxon>Mollusca</taxon>
        <taxon>Bivalvia</taxon>
        <taxon>Autobranchia</taxon>
        <taxon>Pteriomorphia</taxon>
        <taxon>Pectinida</taxon>
        <taxon>Pectinoidea</taxon>
        <taxon>Pectinidae</taxon>
        <taxon>Mizuhopecten</taxon>
    </lineage>
</organism>
<keyword evidence="8" id="KW-1185">Reference proteome</keyword>
<evidence type="ECO:0000313" key="8">
    <source>
        <dbReference type="Proteomes" id="UP000242188"/>
    </source>
</evidence>
<gene>
    <name evidence="7" type="ORF">KP79_PYT11812</name>
</gene>
<keyword evidence="2 6" id="KW-0812">Transmembrane</keyword>
<dbReference type="InterPro" id="IPR051694">
    <property type="entry name" value="Immunoregulatory_rcpt-like"/>
</dbReference>
<dbReference type="GO" id="GO:0016020">
    <property type="term" value="C:membrane"/>
    <property type="evidence" value="ECO:0007669"/>
    <property type="project" value="UniProtKB-SubCell"/>
</dbReference>
<feature type="compositionally biased region" description="Basic and acidic residues" evidence="5">
    <location>
        <begin position="46"/>
        <end position="57"/>
    </location>
</feature>
<dbReference type="OrthoDB" id="10555334at2759"/>